<gene>
    <name evidence="1" type="ORF">BDY17DRAFT_313700</name>
</gene>
<name>A0A6A6PGM3_9PEZI</name>
<dbReference type="Proteomes" id="UP000799767">
    <property type="component" value="Unassembled WGS sequence"/>
</dbReference>
<protein>
    <submittedName>
        <fullName evidence="1">Uncharacterized protein</fullName>
    </submittedName>
</protein>
<dbReference type="GeneID" id="54476750"/>
<dbReference type="AlphaFoldDB" id="A0A6A6PGM3"/>
<reference evidence="1" key="1">
    <citation type="journal article" date="2020" name="Stud. Mycol.">
        <title>101 Dothideomycetes genomes: a test case for predicting lifestyles and emergence of pathogens.</title>
        <authorList>
            <person name="Haridas S."/>
            <person name="Albert R."/>
            <person name="Binder M."/>
            <person name="Bloem J."/>
            <person name="Labutti K."/>
            <person name="Salamov A."/>
            <person name="Andreopoulos B."/>
            <person name="Baker S."/>
            <person name="Barry K."/>
            <person name="Bills G."/>
            <person name="Bluhm B."/>
            <person name="Cannon C."/>
            <person name="Castanera R."/>
            <person name="Culley D."/>
            <person name="Daum C."/>
            <person name="Ezra D."/>
            <person name="Gonzalez J."/>
            <person name="Henrissat B."/>
            <person name="Kuo A."/>
            <person name="Liang C."/>
            <person name="Lipzen A."/>
            <person name="Lutzoni F."/>
            <person name="Magnuson J."/>
            <person name="Mondo S."/>
            <person name="Nolan M."/>
            <person name="Ohm R."/>
            <person name="Pangilinan J."/>
            <person name="Park H.-J."/>
            <person name="Ramirez L."/>
            <person name="Alfaro M."/>
            <person name="Sun H."/>
            <person name="Tritt A."/>
            <person name="Yoshinaga Y."/>
            <person name="Zwiers L.-H."/>
            <person name="Turgeon B."/>
            <person name="Goodwin S."/>
            <person name="Spatafora J."/>
            <person name="Crous P."/>
            <person name="Grigoriev I."/>
        </authorList>
    </citation>
    <scope>NUCLEOTIDE SEQUENCE</scope>
    <source>
        <strain evidence="1">CBS 113389</strain>
    </source>
</reference>
<dbReference type="OrthoDB" id="194443at2759"/>
<dbReference type="EMBL" id="MU001642">
    <property type="protein sequence ID" value="KAF2479129.1"/>
    <property type="molecule type" value="Genomic_DNA"/>
</dbReference>
<accession>A0A6A6PGM3</accession>
<evidence type="ECO:0000313" key="2">
    <source>
        <dbReference type="Proteomes" id="UP000799767"/>
    </source>
</evidence>
<keyword evidence="2" id="KW-1185">Reference proteome</keyword>
<proteinExistence type="predicted"/>
<dbReference type="RefSeq" id="XP_033585699.1">
    <property type="nucleotide sequence ID" value="XM_033735748.1"/>
</dbReference>
<sequence>MPRLTGEAFTNATQTQAVTFLAGREGGALQIPKGLLQHWSEPLAELAEANDGLIRLADEELATVRAFHHWILKLQDHLPPILNNLTYKQRLKRTTTFINLWLFGSRYLIQDLQVITLRRLATLVENPHNLRVPHIRYIWENTNSDNSPLRVLAACVIVRRVKEPRANAKRWDFFGTEQGLDGMMVKLLTADKWQEFQATNLRKREPSSPWMVFYDQLVEDGSLSFYREAPEARADTVVISDDED</sequence>
<evidence type="ECO:0000313" key="1">
    <source>
        <dbReference type="EMBL" id="KAF2479129.1"/>
    </source>
</evidence>
<organism evidence="1 2">
    <name type="scientific">Neohortaea acidophila</name>
    <dbReference type="NCBI Taxonomy" id="245834"/>
    <lineage>
        <taxon>Eukaryota</taxon>
        <taxon>Fungi</taxon>
        <taxon>Dikarya</taxon>
        <taxon>Ascomycota</taxon>
        <taxon>Pezizomycotina</taxon>
        <taxon>Dothideomycetes</taxon>
        <taxon>Dothideomycetidae</taxon>
        <taxon>Mycosphaerellales</taxon>
        <taxon>Teratosphaeriaceae</taxon>
        <taxon>Neohortaea</taxon>
    </lineage>
</organism>